<evidence type="ECO:0000313" key="3">
    <source>
        <dbReference type="Proteomes" id="UP001168877"/>
    </source>
</evidence>
<keyword evidence="3" id="KW-1185">Reference proteome</keyword>
<feature type="compositionally biased region" description="Acidic residues" evidence="1">
    <location>
        <begin position="56"/>
        <end position="66"/>
    </location>
</feature>
<accession>A0AA39VBV0</accession>
<protein>
    <submittedName>
        <fullName evidence="2">Uncharacterized protein</fullName>
    </submittedName>
</protein>
<evidence type="ECO:0000256" key="1">
    <source>
        <dbReference type="SAM" id="MobiDB-lite"/>
    </source>
</evidence>
<dbReference type="AlphaFoldDB" id="A0AA39VBV0"/>
<comment type="caution">
    <text evidence="2">The sequence shown here is derived from an EMBL/GenBank/DDBJ whole genome shotgun (WGS) entry which is preliminary data.</text>
</comment>
<feature type="compositionally biased region" description="Low complexity" evidence="1">
    <location>
        <begin position="67"/>
        <end position="98"/>
    </location>
</feature>
<gene>
    <name evidence="2" type="ORF">LWI29_027752</name>
</gene>
<reference evidence="2" key="2">
    <citation type="submission" date="2023-06" db="EMBL/GenBank/DDBJ databases">
        <authorList>
            <person name="Swenson N.G."/>
            <person name="Wegrzyn J.L."/>
            <person name="Mcevoy S.L."/>
        </authorList>
    </citation>
    <scope>NUCLEOTIDE SEQUENCE</scope>
    <source>
        <strain evidence="2">NS2018</strain>
        <tissue evidence="2">Leaf</tissue>
    </source>
</reference>
<proteinExistence type="predicted"/>
<name>A0AA39VBV0_ACESA</name>
<evidence type="ECO:0000313" key="2">
    <source>
        <dbReference type="EMBL" id="KAK0572203.1"/>
    </source>
</evidence>
<dbReference type="EMBL" id="JAUESC010000388">
    <property type="protein sequence ID" value="KAK0572203.1"/>
    <property type="molecule type" value="Genomic_DNA"/>
</dbReference>
<sequence>MIRRKTYLHLVQHSAHAECCTPANQLLTPHPTHPTHHPTQPTNSADHPTQPSSPAAEDDGDGDDGDGCATTTATRTGAATTATRTGAATTATRTGGSRSRSRRRCTSGVAVSSPSSLHIRRRRRFTWPSPSSSAAGLLGWVGWGGLLSWLAELDGELDELDEVSTVDWLGCNTQHVLNVAPGAVWIEIRSGFKVRVCFMEAEGISRLFEKLWNTIPEVLDDNIALPS</sequence>
<feature type="compositionally biased region" description="Polar residues" evidence="1">
    <location>
        <begin position="43"/>
        <end position="53"/>
    </location>
</feature>
<dbReference type="Proteomes" id="UP001168877">
    <property type="component" value="Unassembled WGS sequence"/>
</dbReference>
<reference evidence="2" key="1">
    <citation type="journal article" date="2022" name="Plant J.">
        <title>Strategies of tolerance reflected in two North American maple genomes.</title>
        <authorList>
            <person name="McEvoy S.L."/>
            <person name="Sezen U.U."/>
            <person name="Trouern-Trend A."/>
            <person name="McMahon S.M."/>
            <person name="Schaberg P.G."/>
            <person name="Yang J."/>
            <person name="Wegrzyn J.L."/>
            <person name="Swenson N.G."/>
        </authorList>
    </citation>
    <scope>NUCLEOTIDE SEQUENCE</scope>
    <source>
        <strain evidence="2">NS2018</strain>
    </source>
</reference>
<feature type="region of interest" description="Disordered" evidence="1">
    <location>
        <begin position="24"/>
        <end position="110"/>
    </location>
</feature>
<organism evidence="2 3">
    <name type="scientific">Acer saccharum</name>
    <name type="common">Sugar maple</name>
    <dbReference type="NCBI Taxonomy" id="4024"/>
    <lineage>
        <taxon>Eukaryota</taxon>
        <taxon>Viridiplantae</taxon>
        <taxon>Streptophyta</taxon>
        <taxon>Embryophyta</taxon>
        <taxon>Tracheophyta</taxon>
        <taxon>Spermatophyta</taxon>
        <taxon>Magnoliopsida</taxon>
        <taxon>eudicotyledons</taxon>
        <taxon>Gunneridae</taxon>
        <taxon>Pentapetalae</taxon>
        <taxon>rosids</taxon>
        <taxon>malvids</taxon>
        <taxon>Sapindales</taxon>
        <taxon>Sapindaceae</taxon>
        <taxon>Hippocastanoideae</taxon>
        <taxon>Acereae</taxon>
        <taxon>Acer</taxon>
    </lineage>
</organism>